<organism evidence="9 10">
    <name type="scientific">Magnetospirillum gryphiswaldense (strain DSM 6361 / JCM 21280 / NBRC 15271 / MSR-1)</name>
    <dbReference type="NCBI Taxonomy" id="431944"/>
    <lineage>
        <taxon>Bacteria</taxon>
        <taxon>Pseudomonadati</taxon>
        <taxon>Pseudomonadota</taxon>
        <taxon>Alphaproteobacteria</taxon>
        <taxon>Rhodospirillales</taxon>
        <taxon>Rhodospirillaceae</taxon>
        <taxon>Magnetospirillum</taxon>
    </lineage>
</organism>
<dbReference type="KEGG" id="mgy:MGMSRv2__0773"/>
<dbReference type="EMBL" id="HG794546">
    <property type="protein sequence ID" value="CDK97988.1"/>
    <property type="molecule type" value="Genomic_DNA"/>
</dbReference>
<dbReference type="Pfam" id="PF02683">
    <property type="entry name" value="DsbD_TM"/>
    <property type="match status" value="1"/>
</dbReference>
<evidence type="ECO:0000256" key="1">
    <source>
        <dbReference type="ARBA" id="ARBA00004141"/>
    </source>
</evidence>
<evidence type="ECO:0000313" key="9">
    <source>
        <dbReference type="EMBL" id="CDK97988.1"/>
    </source>
</evidence>
<sequence length="234" mass="22964">MATAIAAYLAGILSTLSPCVLPLIPVLLGSALQSHRLGPVALAAGLALSFAALGVLLATAGFALGVDSAMVRMAAAVVMGLFGLVLLVPALGRQFAVAAAPLAGQGNQLLGRVSGDGLGGQFALGLLLGAVWSPCTGPTLGAAVGLAGASGTAGQAVVIMVIFALGAASPVLLLAYGLSSWRHGLARLAARAKPVMGGILLAVAVLVLSGLDKALETALVAGMPEWLVALTVKY</sequence>
<feature type="transmembrane region" description="Helical" evidence="7">
    <location>
        <begin position="113"/>
        <end position="133"/>
    </location>
</feature>
<proteinExistence type="inferred from homology"/>
<dbReference type="PANTHER" id="PTHR31272:SF9">
    <property type="entry name" value="BLL1027 PROTEIN"/>
    <property type="match status" value="1"/>
</dbReference>
<evidence type="ECO:0000256" key="5">
    <source>
        <dbReference type="ARBA" id="ARBA00022989"/>
    </source>
</evidence>
<feature type="transmembrane region" description="Helical" evidence="7">
    <location>
        <begin position="70"/>
        <end position="92"/>
    </location>
</feature>
<evidence type="ECO:0000313" key="10">
    <source>
        <dbReference type="Proteomes" id="UP000018922"/>
    </source>
</evidence>
<evidence type="ECO:0000256" key="2">
    <source>
        <dbReference type="ARBA" id="ARBA00006143"/>
    </source>
</evidence>
<feature type="transmembrane region" description="Helical" evidence="7">
    <location>
        <begin position="6"/>
        <end position="28"/>
    </location>
</feature>
<dbReference type="GO" id="GO:0017004">
    <property type="term" value="P:cytochrome complex assembly"/>
    <property type="evidence" value="ECO:0007669"/>
    <property type="project" value="UniProtKB-KW"/>
</dbReference>
<evidence type="ECO:0000256" key="7">
    <source>
        <dbReference type="SAM" id="Phobius"/>
    </source>
</evidence>
<dbReference type="GO" id="GO:0016020">
    <property type="term" value="C:membrane"/>
    <property type="evidence" value="ECO:0007669"/>
    <property type="project" value="UniProtKB-SubCell"/>
</dbReference>
<comment type="subcellular location">
    <subcellularLocation>
        <location evidence="1">Membrane</location>
        <topology evidence="1">Multi-pass membrane protein</topology>
    </subcellularLocation>
</comment>
<feature type="domain" description="Cytochrome C biogenesis protein transmembrane" evidence="8">
    <location>
        <begin position="5"/>
        <end position="209"/>
    </location>
</feature>
<name>V6F0G3_MAGGM</name>
<reference evidence="9 10" key="1">
    <citation type="journal article" date="2014" name="Genome Announc.">
        <title>Complete genome sequence of Magnetospirillum gryphiswaldense MSR-1.</title>
        <authorList>
            <person name="Wang X."/>
            <person name="Wang Q."/>
            <person name="Zhang W."/>
            <person name="Wang Y."/>
            <person name="Li L."/>
            <person name="Wen T."/>
            <person name="Zhang T."/>
            <person name="Zhang Y."/>
            <person name="Xu J."/>
            <person name="Hu J."/>
            <person name="Li S."/>
            <person name="Liu L."/>
            <person name="Liu J."/>
            <person name="Jiang W."/>
            <person name="Tian J."/>
            <person name="Li Y."/>
            <person name="Schuler D."/>
            <person name="Wang L."/>
            <person name="Li J."/>
        </authorList>
    </citation>
    <scope>NUCLEOTIDE SEQUENCE [LARGE SCALE GENOMIC DNA]</scope>
    <source>
        <strain evidence="10">DSM 6361 / JCM 21280 / NBRC 15271 / MSR-1</strain>
    </source>
</reference>
<protein>
    <submittedName>
        <fullName evidence="9">Cytochrome c-type biogenesis protein putative membrane protein</fullName>
    </submittedName>
</protein>
<dbReference type="InterPro" id="IPR003834">
    <property type="entry name" value="Cyt_c_assmbl_TM_dom"/>
</dbReference>
<feature type="transmembrane region" description="Helical" evidence="7">
    <location>
        <begin position="153"/>
        <end position="178"/>
    </location>
</feature>
<feature type="transmembrane region" description="Helical" evidence="7">
    <location>
        <begin position="40"/>
        <end position="64"/>
    </location>
</feature>
<keyword evidence="5 7" id="KW-1133">Transmembrane helix</keyword>
<dbReference type="PANTHER" id="PTHR31272">
    <property type="entry name" value="CYTOCHROME C-TYPE BIOGENESIS PROTEIN HI_1454-RELATED"/>
    <property type="match status" value="1"/>
</dbReference>
<accession>V6F0G3</accession>
<evidence type="ECO:0000259" key="8">
    <source>
        <dbReference type="Pfam" id="PF02683"/>
    </source>
</evidence>
<keyword evidence="4" id="KW-0201">Cytochrome c-type biogenesis</keyword>
<dbReference type="HOGENOM" id="CLU_053225_4_0_5"/>
<dbReference type="InterPro" id="IPR051790">
    <property type="entry name" value="Cytochrome_c-biogenesis_DsbD"/>
</dbReference>
<dbReference type="Proteomes" id="UP000018922">
    <property type="component" value="Chromosome I"/>
</dbReference>
<dbReference type="AlphaFoldDB" id="V6F0G3"/>
<evidence type="ECO:0000256" key="6">
    <source>
        <dbReference type="ARBA" id="ARBA00023136"/>
    </source>
</evidence>
<feature type="transmembrane region" description="Helical" evidence="7">
    <location>
        <begin position="190"/>
        <end position="211"/>
    </location>
</feature>
<evidence type="ECO:0000256" key="3">
    <source>
        <dbReference type="ARBA" id="ARBA00022692"/>
    </source>
</evidence>
<keyword evidence="6 7" id="KW-0472">Membrane</keyword>
<comment type="similarity">
    <text evidence="2">Belongs to the DsbD family.</text>
</comment>
<keyword evidence="3 7" id="KW-0812">Transmembrane</keyword>
<keyword evidence="10" id="KW-1185">Reference proteome</keyword>
<gene>
    <name evidence="9" type="ordered locus">MGMSRv2__0773</name>
</gene>
<dbReference type="eggNOG" id="COG0785">
    <property type="taxonomic scope" value="Bacteria"/>
</dbReference>
<evidence type="ECO:0000256" key="4">
    <source>
        <dbReference type="ARBA" id="ARBA00022748"/>
    </source>
</evidence>
<dbReference type="STRING" id="1430440.MGMSRv2__0773"/>